<organism evidence="3">
    <name type="scientific">Onchocerca flexuosa</name>
    <dbReference type="NCBI Taxonomy" id="387005"/>
    <lineage>
        <taxon>Eukaryota</taxon>
        <taxon>Metazoa</taxon>
        <taxon>Ecdysozoa</taxon>
        <taxon>Nematoda</taxon>
        <taxon>Chromadorea</taxon>
        <taxon>Rhabditida</taxon>
        <taxon>Spirurina</taxon>
        <taxon>Spiruromorpha</taxon>
        <taxon>Filarioidea</taxon>
        <taxon>Onchocercidae</taxon>
        <taxon>Onchocerca</taxon>
    </lineage>
</organism>
<accession>A0A183HKA3</accession>
<dbReference type="Proteomes" id="UP000267606">
    <property type="component" value="Unassembled WGS sequence"/>
</dbReference>
<protein>
    <submittedName>
        <fullName evidence="1 3">Uncharacterized protein</fullName>
    </submittedName>
</protein>
<name>A0A183HKA3_9BILA</name>
<reference evidence="3" key="1">
    <citation type="submission" date="2016-06" db="UniProtKB">
        <authorList>
            <consortium name="WormBaseParasite"/>
        </authorList>
    </citation>
    <scope>IDENTIFICATION</scope>
</reference>
<keyword evidence="2" id="KW-1185">Reference proteome</keyword>
<evidence type="ECO:0000313" key="2">
    <source>
        <dbReference type="Proteomes" id="UP000267606"/>
    </source>
</evidence>
<reference evidence="1 2" key="2">
    <citation type="submission" date="2018-11" db="EMBL/GenBank/DDBJ databases">
        <authorList>
            <consortium name="Pathogen Informatics"/>
        </authorList>
    </citation>
    <scope>NUCLEOTIDE SEQUENCE [LARGE SCALE GENOMIC DNA]</scope>
</reference>
<evidence type="ECO:0000313" key="1">
    <source>
        <dbReference type="EMBL" id="VDO53121.1"/>
    </source>
</evidence>
<proteinExistence type="predicted"/>
<dbReference type="AlphaFoldDB" id="A0A183HKA3"/>
<evidence type="ECO:0000313" key="3">
    <source>
        <dbReference type="WBParaSite" id="OFLC_0000791401-mRNA-1"/>
    </source>
</evidence>
<dbReference type="WBParaSite" id="OFLC_0000791401-mRNA-1">
    <property type="protein sequence ID" value="OFLC_0000791401-mRNA-1"/>
    <property type="gene ID" value="OFLC_0000791401"/>
</dbReference>
<dbReference type="EMBL" id="UZAJ01008582">
    <property type="protein sequence ID" value="VDO53121.1"/>
    <property type="molecule type" value="Genomic_DNA"/>
</dbReference>
<gene>
    <name evidence="1" type="ORF">OFLC_LOCUS7915</name>
</gene>
<sequence>MDWLSLRQCSHNLALVRWHNFVIFKTFTSQSNPALCNTSNQWFLDLGRLQKSGCTTFHL</sequence>